<evidence type="ECO:0000313" key="2">
    <source>
        <dbReference type="EMBL" id="QJA63162.1"/>
    </source>
</evidence>
<dbReference type="AlphaFoldDB" id="A0A6M3J2M3"/>
<gene>
    <name evidence="2" type="ORF">MM415B00647_0035</name>
</gene>
<keyword evidence="1" id="KW-0812">Transmembrane</keyword>
<sequence length="61" mass="7201">MSEMTIKERLARIEQLLEDHIVYSDKQWSNHLSEHRKYTYLAFSSLIGVVITLVLVLIKLQ</sequence>
<protein>
    <submittedName>
        <fullName evidence="2">Uncharacterized protein</fullName>
    </submittedName>
</protein>
<reference evidence="2" key="1">
    <citation type="submission" date="2020-03" db="EMBL/GenBank/DDBJ databases">
        <title>The deep terrestrial virosphere.</title>
        <authorList>
            <person name="Holmfeldt K."/>
            <person name="Nilsson E."/>
            <person name="Simone D."/>
            <person name="Lopez-Fernandez M."/>
            <person name="Wu X."/>
            <person name="de Brujin I."/>
            <person name="Lundin D."/>
            <person name="Andersson A."/>
            <person name="Bertilsson S."/>
            <person name="Dopson M."/>
        </authorList>
    </citation>
    <scope>NUCLEOTIDE SEQUENCE</scope>
    <source>
        <strain evidence="2">MM415B00647</strain>
    </source>
</reference>
<keyword evidence="1" id="KW-0472">Membrane</keyword>
<proteinExistence type="predicted"/>
<keyword evidence="1" id="KW-1133">Transmembrane helix</keyword>
<organism evidence="2">
    <name type="scientific">viral metagenome</name>
    <dbReference type="NCBI Taxonomy" id="1070528"/>
    <lineage>
        <taxon>unclassified sequences</taxon>
        <taxon>metagenomes</taxon>
        <taxon>organismal metagenomes</taxon>
    </lineage>
</organism>
<accession>A0A6M3J2M3</accession>
<evidence type="ECO:0000256" key="1">
    <source>
        <dbReference type="SAM" id="Phobius"/>
    </source>
</evidence>
<name>A0A6M3J2M3_9ZZZZ</name>
<feature type="transmembrane region" description="Helical" evidence="1">
    <location>
        <begin position="38"/>
        <end position="58"/>
    </location>
</feature>
<dbReference type="EMBL" id="MT141491">
    <property type="protein sequence ID" value="QJA63162.1"/>
    <property type="molecule type" value="Genomic_DNA"/>
</dbReference>